<dbReference type="AlphaFoldDB" id="A0A2P2JXY2"/>
<dbReference type="EMBL" id="GGEC01017851">
    <property type="protein sequence ID" value="MBW98334.1"/>
    <property type="molecule type" value="Transcribed_RNA"/>
</dbReference>
<protein>
    <recommendedName>
        <fullName evidence="3">Transmembrane protein</fullName>
    </recommendedName>
</protein>
<dbReference type="PANTHER" id="PTHR36367:SF2">
    <property type="entry name" value="TRANSMEMBRANE PROTEIN"/>
    <property type="match status" value="1"/>
</dbReference>
<evidence type="ECO:0000313" key="2">
    <source>
        <dbReference type="EMBL" id="MBW98334.1"/>
    </source>
</evidence>
<evidence type="ECO:0008006" key="3">
    <source>
        <dbReference type="Google" id="ProtNLM"/>
    </source>
</evidence>
<keyword evidence="1" id="KW-0812">Transmembrane</keyword>
<name>A0A2P2JXY2_RHIMU</name>
<sequence>MGIAPAAVVATRALLCNNHCSKSRPLISHHHQKRKIRKITTVFSGETWSTAPVAALYLKGPHHPRKTPLVCHSARRKPTVVSNAAVSSEEGNDNVRKVLQVILWVAEGIYILWLFLLPYAPGDPVWAISKDTVDSLIGLSLNFFFILPLMNYVGIRVIDAPVLHPVCEGLFNFVIGWTLMFAPLLFTDVKRDRYKGSLDLLWGLQMFLTNTFLIPYMAIRLGKADLDGTPTSRSQLGTLMTNGAPIVGLVGGAACLISGLWAVYGRMDSNFGNLMERWEFLVNYLGSERLAYAFIWDICLYMVFQPWLIGENLQNVQESKVDVVRYLRFVPVIGLAVYLLCLNFDEEP</sequence>
<organism evidence="2">
    <name type="scientific">Rhizophora mucronata</name>
    <name type="common">Asiatic mangrove</name>
    <dbReference type="NCBI Taxonomy" id="61149"/>
    <lineage>
        <taxon>Eukaryota</taxon>
        <taxon>Viridiplantae</taxon>
        <taxon>Streptophyta</taxon>
        <taxon>Embryophyta</taxon>
        <taxon>Tracheophyta</taxon>
        <taxon>Spermatophyta</taxon>
        <taxon>Magnoliopsida</taxon>
        <taxon>eudicotyledons</taxon>
        <taxon>Gunneridae</taxon>
        <taxon>Pentapetalae</taxon>
        <taxon>rosids</taxon>
        <taxon>fabids</taxon>
        <taxon>Malpighiales</taxon>
        <taxon>Rhizophoraceae</taxon>
        <taxon>Rhizophora</taxon>
    </lineage>
</organism>
<proteinExistence type="predicted"/>
<feature type="transmembrane region" description="Helical" evidence="1">
    <location>
        <begin position="132"/>
        <end position="150"/>
    </location>
</feature>
<feature type="transmembrane region" description="Helical" evidence="1">
    <location>
        <begin position="200"/>
        <end position="219"/>
    </location>
</feature>
<keyword evidence="1" id="KW-0472">Membrane</keyword>
<keyword evidence="1" id="KW-1133">Transmembrane helix</keyword>
<feature type="transmembrane region" description="Helical" evidence="1">
    <location>
        <begin position="101"/>
        <end position="120"/>
    </location>
</feature>
<evidence type="ECO:0000256" key="1">
    <source>
        <dbReference type="SAM" id="Phobius"/>
    </source>
</evidence>
<feature type="transmembrane region" description="Helical" evidence="1">
    <location>
        <begin position="324"/>
        <end position="344"/>
    </location>
</feature>
<accession>A0A2P2JXY2</accession>
<dbReference type="PANTHER" id="PTHR36367">
    <property type="entry name" value="TRANSMEMBRANE PROTEIN"/>
    <property type="match status" value="1"/>
</dbReference>
<reference evidence="2" key="1">
    <citation type="submission" date="2018-02" db="EMBL/GenBank/DDBJ databases">
        <title>Rhizophora mucronata_Transcriptome.</title>
        <authorList>
            <person name="Meera S.P."/>
            <person name="Sreeshan A."/>
            <person name="Augustine A."/>
        </authorList>
    </citation>
    <scope>NUCLEOTIDE SEQUENCE</scope>
    <source>
        <tissue evidence="2">Leaf</tissue>
    </source>
</reference>
<feature type="transmembrane region" description="Helical" evidence="1">
    <location>
        <begin position="239"/>
        <end position="264"/>
    </location>
</feature>
<feature type="transmembrane region" description="Helical" evidence="1">
    <location>
        <begin position="170"/>
        <end position="188"/>
    </location>
</feature>
<feature type="transmembrane region" description="Helical" evidence="1">
    <location>
        <begin position="285"/>
        <end position="304"/>
    </location>
</feature>